<reference evidence="5" key="3">
    <citation type="submission" date="2016-11" db="EMBL/GenBank/DDBJ databases">
        <authorList>
            <person name="Varghese N."/>
            <person name="Submissions S."/>
        </authorList>
    </citation>
    <scope>NUCLEOTIDE SEQUENCE [LARGE SCALE GENOMIC DNA]</scope>
    <source>
        <strain evidence="5">DSM 27989</strain>
    </source>
</reference>
<evidence type="ECO:0000313" key="3">
    <source>
        <dbReference type="EMBL" id="GGF05750.1"/>
    </source>
</evidence>
<dbReference type="OrthoDB" id="691503at2"/>
<dbReference type="PROSITE" id="PS51257">
    <property type="entry name" value="PROKAR_LIPOPROTEIN"/>
    <property type="match status" value="1"/>
</dbReference>
<feature type="region of interest" description="Disordered" evidence="1">
    <location>
        <begin position="540"/>
        <end position="561"/>
    </location>
</feature>
<feature type="compositionally biased region" description="Polar residues" evidence="1">
    <location>
        <begin position="540"/>
        <end position="552"/>
    </location>
</feature>
<reference evidence="3" key="5">
    <citation type="submission" date="2024-05" db="EMBL/GenBank/DDBJ databases">
        <authorList>
            <person name="Sun Q."/>
            <person name="Zhou Y."/>
        </authorList>
    </citation>
    <scope>NUCLEOTIDE SEQUENCE</scope>
    <source>
        <strain evidence="3">CGMCC 1.12707</strain>
    </source>
</reference>
<dbReference type="Proteomes" id="UP000184120">
    <property type="component" value="Unassembled WGS sequence"/>
</dbReference>
<dbReference type="SUPFAM" id="SSF51126">
    <property type="entry name" value="Pectin lyase-like"/>
    <property type="match status" value="1"/>
</dbReference>
<proteinExistence type="predicted"/>
<dbReference type="EMBL" id="FRBH01000012">
    <property type="protein sequence ID" value="SHL61618.1"/>
    <property type="molecule type" value="Genomic_DNA"/>
</dbReference>
<dbReference type="InterPro" id="IPR012334">
    <property type="entry name" value="Pectin_lyas_fold"/>
</dbReference>
<sequence>MKTTLYQLYFIGTLLCAGAVVSSCTDDDLKSESTDPMRMFTPFSLTAVNGETQSKITWKASLHANNEEVEYTTEVSTDSLFTNVNEILISKVTDSAGVVLTDQEIPVRKDLFVRVKANSLPNRPESYWSKSARFKIIGVQILHPIYDPNVLESQITLSWDKTDGVTKLTFTPFTQASGQEPVYGTPITSEISPAEAASASKTVKGLNPNTKYSVEIYKGNTSVGVQTFTTKTSTNYTIVANPGDDIVALVNNAKDGDVIGLNPGTYNTGDNVITINAKKVSLIGISGNAEDTKVLFKEFTLNDTGAGLHLKNIDLDGTTNKAAYLINLTSSNNNAARANFENILIENCLVHDVSTAAFRANRGPNSGYIMDKFEIKHSFFRNFPASTYGFLHLDKLVFNQVNLENSTFTEVGDLFIRYRESITTPSANATININNCTINSFGQTSIYPLLDNNNVPIKLNFTNNILANSPRVGGSFANNNLIRLATNSSAVFSFNNFYNLTNGKTADLQKLVLPTSATSANNQEQELSWTNTTLNFQLPTNSPLRTASSTGSAIGDPRWWN</sequence>
<evidence type="ECO:0000313" key="4">
    <source>
        <dbReference type="EMBL" id="SHL61618.1"/>
    </source>
</evidence>
<dbReference type="InterPro" id="IPR032530">
    <property type="entry name" value="DUF4957"/>
</dbReference>
<reference evidence="3" key="1">
    <citation type="journal article" date="2014" name="Int. J. Syst. Evol. Microbiol.">
        <title>Complete genome of a new Firmicutes species belonging to the dominant human colonic microbiota ('Ruminococcus bicirculans') reveals two chromosomes and a selective capacity to utilize plant glucans.</title>
        <authorList>
            <consortium name="NISC Comparative Sequencing Program"/>
            <person name="Wegmann U."/>
            <person name="Louis P."/>
            <person name="Goesmann A."/>
            <person name="Henrissat B."/>
            <person name="Duncan S.H."/>
            <person name="Flint H.J."/>
        </authorList>
    </citation>
    <scope>NUCLEOTIDE SEQUENCE</scope>
    <source>
        <strain evidence="3">CGMCC 1.12707</strain>
    </source>
</reference>
<evidence type="ECO:0000313" key="6">
    <source>
        <dbReference type="Proteomes" id="UP000650994"/>
    </source>
</evidence>
<dbReference type="Proteomes" id="UP000650994">
    <property type="component" value="Unassembled WGS sequence"/>
</dbReference>
<feature type="domain" description="DUF4957" evidence="2">
    <location>
        <begin position="264"/>
        <end position="408"/>
    </location>
</feature>
<keyword evidence="6" id="KW-1185">Reference proteome</keyword>
<dbReference type="InterPro" id="IPR011050">
    <property type="entry name" value="Pectin_lyase_fold/virulence"/>
</dbReference>
<reference evidence="6" key="4">
    <citation type="journal article" date="2019" name="Int. J. Syst. Evol. Microbiol.">
        <title>The Global Catalogue of Microorganisms (GCM) 10K type strain sequencing project: providing services to taxonomists for standard genome sequencing and annotation.</title>
        <authorList>
            <consortium name="The Broad Institute Genomics Platform"/>
            <consortium name="The Broad Institute Genome Sequencing Center for Infectious Disease"/>
            <person name="Wu L."/>
            <person name="Ma J."/>
        </authorList>
    </citation>
    <scope>NUCLEOTIDE SEQUENCE [LARGE SCALE GENOMIC DNA]</scope>
    <source>
        <strain evidence="6">CGMCC 1.12707</strain>
    </source>
</reference>
<evidence type="ECO:0000259" key="2">
    <source>
        <dbReference type="Pfam" id="PF16318"/>
    </source>
</evidence>
<dbReference type="Gene3D" id="2.160.20.10">
    <property type="entry name" value="Single-stranded right-handed beta-helix, Pectin lyase-like"/>
    <property type="match status" value="1"/>
</dbReference>
<dbReference type="STRING" id="1434701.SAMN05443634_11269"/>
<evidence type="ECO:0000313" key="5">
    <source>
        <dbReference type="Proteomes" id="UP000184120"/>
    </source>
</evidence>
<accession>A0A1M7C2V7</accession>
<evidence type="ECO:0000256" key="1">
    <source>
        <dbReference type="SAM" id="MobiDB-lite"/>
    </source>
</evidence>
<dbReference type="AlphaFoldDB" id="A0A1M7C2V7"/>
<dbReference type="RefSeq" id="WP_072933803.1">
    <property type="nucleotide sequence ID" value="NZ_BMFL01000016.1"/>
</dbReference>
<dbReference type="EMBL" id="BMFL01000016">
    <property type="protein sequence ID" value="GGF05750.1"/>
    <property type="molecule type" value="Genomic_DNA"/>
</dbReference>
<organism evidence="4 5">
    <name type="scientific">Chishuiella changwenlii</name>
    <dbReference type="NCBI Taxonomy" id="1434701"/>
    <lineage>
        <taxon>Bacteria</taxon>
        <taxon>Pseudomonadati</taxon>
        <taxon>Bacteroidota</taxon>
        <taxon>Flavobacteriia</taxon>
        <taxon>Flavobacteriales</taxon>
        <taxon>Weeksellaceae</taxon>
        <taxon>Chishuiella</taxon>
    </lineage>
</organism>
<name>A0A1M7C2V7_9FLAO</name>
<gene>
    <name evidence="3" type="ORF">GCM10010984_23780</name>
    <name evidence="4" type="ORF">SAMN05443634_11269</name>
</gene>
<dbReference type="Pfam" id="PF16318">
    <property type="entry name" value="DUF4957"/>
    <property type="match status" value="1"/>
</dbReference>
<reference evidence="4" key="2">
    <citation type="submission" date="2016-11" db="EMBL/GenBank/DDBJ databases">
        <authorList>
            <person name="Jaros S."/>
            <person name="Januszkiewicz K."/>
            <person name="Wedrychowicz H."/>
        </authorList>
    </citation>
    <scope>NUCLEOTIDE SEQUENCE [LARGE SCALE GENOMIC DNA]</scope>
    <source>
        <strain evidence="4">DSM 27989</strain>
    </source>
</reference>
<protein>
    <recommendedName>
        <fullName evidence="2">DUF4957 domain-containing protein</fullName>
    </recommendedName>
</protein>